<evidence type="ECO:0000256" key="4">
    <source>
        <dbReference type="ARBA" id="ARBA00022898"/>
    </source>
</evidence>
<reference evidence="11 12" key="2">
    <citation type="submission" date="2018-11" db="EMBL/GenBank/DDBJ databases">
        <authorList>
            <consortium name="Pathogen Informatics"/>
        </authorList>
    </citation>
    <scope>NUCLEOTIDE SEQUENCE [LARGE SCALE GENOMIC DNA]</scope>
</reference>
<dbReference type="InterPro" id="IPR050147">
    <property type="entry name" value="Ser/Thr_Dehydratase"/>
</dbReference>
<name>A0A158QJ49_RODNA</name>
<dbReference type="PANTHER" id="PTHR48078">
    <property type="entry name" value="THREONINE DEHYDRATASE, MITOCHONDRIAL-RELATED"/>
    <property type="match status" value="1"/>
</dbReference>
<comment type="similarity">
    <text evidence="2">Belongs to the serine/threonine dehydratase family.</text>
</comment>
<evidence type="ECO:0000313" key="13">
    <source>
        <dbReference type="WBParaSite" id="HNAJ_0001093401-mRNA-1"/>
    </source>
</evidence>
<evidence type="ECO:0000256" key="8">
    <source>
        <dbReference type="ARBA" id="ARBA00049406"/>
    </source>
</evidence>
<dbReference type="Pfam" id="PF00291">
    <property type="entry name" value="PALP"/>
    <property type="match status" value="1"/>
</dbReference>
<dbReference type="Proteomes" id="UP000278807">
    <property type="component" value="Unassembled WGS sequence"/>
</dbReference>
<keyword evidence="12" id="KW-1185">Reference proteome</keyword>
<dbReference type="InterPro" id="IPR001926">
    <property type="entry name" value="TrpB-like_PALP"/>
</dbReference>
<dbReference type="EMBL" id="UZAE01013290">
    <property type="protein sequence ID" value="VDO09123.1"/>
    <property type="molecule type" value="Genomic_DNA"/>
</dbReference>
<organism evidence="13">
    <name type="scientific">Rodentolepis nana</name>
    <name type="common">Dwarf tapeworm</name>
    <name type="synonym">Hymenolepis nana</name>
    <dbReference type="NCBI Taxonomy" id="102285"/>
    <lineage>
        <taxon>Eukaryota</taxon>
        <taxon>Metazoa</taxon>
        <taxon>Spiralia</taxon>
        <taxon>Lophotrochozoa</taxon>
        <taxon>Platyhelminthes</taxon>
        <taxon>Cestoda</taxon>
        <taxon>Eucestoda</taxon>
        <taxon>Cyclophyllidea</taxon>
        <taxon>Hymenolepididae</taxon>
        <taxon>Rodentolepis</taxon>
    </lineage>
</organism>
<dbReference type="GO" id="GO:0009097">
    <property type="term" value="P:isoleucine biosynthetic process"/>
    <property type="evidence" value="ECO:0007669"/>
    <property type="project" value="TreeGrafter"/>
</dbReference>
<reference evidence="13" key="1">
    <citation type="submission" date="2016-04" db="UniProtKB">
        <authorList>
            <consortium name="WormBaseParasite"/>
        </authorList>
    </citation>
    <scope>IDENTIFICATION</scope>
</reference>
<evidence type="ECO:0000256" key="3">
    <source>
        <dbReference type="ARBA" id="ARBA00012093"/>
    </source>
</evidence>
<evidence type="ECO:0000313" key="12">
    <source>
        <dbReference type="Proteomes" id="UP000278807"/>
    </source>
</evidence>
<evidence type="ECO:0000259" key="10">
    <source>
        <dbReference type="Pfam" id="PF00291"/>
    </source>
</evidence>
<dbReference type="Gene3D" id="3.40.50.1100">
    <property type="match status" value="2"/>
</dbReference>
<evidence type="ECO:0000256" key="7">
    <source>
        <dbReference type="ARBA" id="ARBA00042605"/>
    </source>
</evidence>
<evidence type="ECO:0000313" key="11">
    <source>
        <dbReference type="EMBL" id="VDO09123.1"/>
    </source>
</evidence>
<evidence type="ECO:0000256" key="9">
    <source>
        <dbReference type="SAM" id="MobiDB-lite"/>
    </source>
</evidence>
<dbReference type="OrthoDB" id="7773036at2759"/>
<accession>A0A158QJ49</accession>
<evidence type="ECO:0000256" key="6">
    <source>
        <dbReference type="ARBA" id="ARBA00041766"/>
    </source>
</evidence>
<proteinExistence type="inferred from homology"/>
<keyword evidence="4" id="KW-0663">Pyridoxal phosphate</keyword>
<feature type="region of interest" description="Disordered" evidence="9">
    <location>
        <begin position="399"/>
        <end position="422"/>
    </location>
</feature>
<dbReference type="GO" id="GO:0003941">
    <property type="term" value="F:L-serine ammonia-lyase activity"/>
    <property type="evidence" value="ECO:0007669"/>
    <property type="project" value="UniProtKB-EC"/>
</dbReference>
<dbReference type="GO" id="GO:0006565">
    <property type="term" value="P:L-serine catabolic process"/>
    <property type="evidence" value="ECO:0007669"/>
    <property type="project" value="TreeGrafter"/>
</dbReference>
<evidence type="ECO:0000256" key="5">
    <source>
        <dbReference type="ARBA" id="ARBA00023239"/>
    </source>
</evidence>
<comment type="catalytic activity">
    <reaction evidence="8">
        <text>L-serine = pyruvate + NH4(+)</text>
        <dbReference type="Rhea" id="RHEA:19169"/>
        <dbReference type="ChEBI" id="CHEBI:15361"/>
        <dbReference type="ChEBI" id="CHEBI:28938"/>
        <dbReference type="ChEBI" id="CHEBI:33384"/>
        <dbReference type="EC" id="4.3.1.17"/>
    </reaction>
</comment>
<feature type="compositionally biased region" description="Polar residues" evidence="9">
    <location>
        <begin position="407"/>
        <end position="421"/>
    </location>
</feature>
<dbReference type="EC" id="4.3.1.17" evidence="3"/>
<feature type="domain" description="Tryptophan synthase beta chain-like PALP" evidence="10">
    <location>
        <begin position="37"/>
        <end position="347"/>
    </location>
</feature>
<dbReference type="GO" id="GO:0006567">
    <property type="term" value="P:L-threonine catabolic process"/>
    <property type="evidence" value="ECO:0007669"/>
    <property type="project" value="TreeGrafter"/>
</dbReference>
<dbReference type="AlphaFoldDB" id="A0A158QJ49"/>
<keyword evidence="5" id="KW-0456">Lyase</keyword>
<dbReference type="WBParaSite" id="HNAJ_0001093401-mRNA-1">
    <property type="protein sequence ID" value="HNAJ_0001093401-mRNA-1"/>
    <property type="gene ID" value="HNAJ_0001093401"/>
</dbReference>
<sequence length="447" mass="47972">MSMLSSKGELNIWSNGASPLVTPDPRRLITPPQQTSYIVTPVVKSASLTQAFRDSGGSGVVDIKLENLQPSGSVTMRVMDYAVKMIAEQSSKVHIVVSSTGNAGVSAAIAASHYKLGCTVVVPETDTHTKARLELEAPHTRLVCFGTSYDQVVAKAESIVSAGNSSASSFANIPMTLLNVYGCTDVHIGYMSIIDELTVPPDVILLPFGGGILMCGIINRLVSRGWHSTHVIGVEPENIQRCSTSFSEFRQIAPPPGSNTVASGLNVGAPSMKWLYMRVSSPTTASVVTVTESEIVDSIRRLAEDCGLLLDPISAVAAAAIYNGGVARVQKQKQLPQNLKVLLLITGGRNISLKDLAEMEASVARNDVRQQPALHDNDPTQNHQPFYLKTVDDLCNDDDDDKEQIVLPNTSSPKESISLAESSKAVDYENVSKINDNKDEVVELNTL</sequence>
<dbReference type="STRING" id="102285.A0A158QJ49"/>
<dbReference type="SUPFAM" id="SSF53686">
    <property type="entry name" value="Tryptophan synthase beta subunit-like PLP-dependent enzymes"/>
    <property type="match status" value="1"/>
</dbReference>
<protein>
    <recommendedName>
        <fullName evidence="3">L-serine ammonia-lyase</fullName>
        <ecNumber evidence="3">4.3.1.17</ecNumber>
    </recommendedName>
    <alternativeName>
        <fullName evidence="6">L-serine deaminase</fullName>
    </alternativeName>
    <alternativeName>
        <fullName evidence="7">L-threonine dehydratase</fullName>
    </alternativeName>
</protein>
<dbReference type="InterPro" id="IPR036052">
    <property type="entry name" value="TrpB-like_PALP_sf"/>
</dbReference>
<evidence type="ECO:0000256" key="2">
    <source>
        <dbReference type="ARBA" id="ARBA00010869"/>
    </source>
</evidence>
<gene>
    <name evidence="11" type="ORF">HNAJ_LOCUS10928</name>
</gene>
<evidence type="ECO:0000256" key="1">
    <source>
        <dbReference type="ARBA" id="ARBA00001933"/>
    </source>
</evidence>
<dbReference type="GO" id="GO:0004794">
    <property type="term" value="F:threonine deaminase activity"/>
    <property type="evidence" value="ECO:0007669"/>
    <property type="project" value="TreeGrafter"/>
</dbReference>
<comment type="cofactor">
    <cofactor evidence="1">
        <name>pyridoxal 5'-phosphate</name>
        <dbReference type="ChEBI" id="CHEBI:597326"/>
    </cofactor>
</comment>
<dbReference type="PANTHER" id="PTHR48078:SF2">
    <property type="entry name" value="CATABOLIC L-SERINE_THREONINE DEHYDRATASE"/>
    <property type="match status" value="1"/>
</dbReference>